<dbReference type="Pfam" id="PF13602">
    <property type="entry name" value="ADH_zinc_N_2"/>
    <property type="match status" value="1"/>
</dbReference>
<dbReference type="PANTHER" id="PTHR11695:SF294">
    <property type="entry name" value="RETICULON-4-INTERACTING PROTEIN 1, MITOCHONDRIAL"/>
    <property type="match status" value="1"/>
</dbReference>
<dbReference type="CDD" id="cd05289">
    <property type="entry name" value="MDR_like_2"/>
    <property type="match status" value="1"/>
</dbReference>
<dbReference type="RefSeq" id="WP_255033723.1">
    <property type="nucleotide sequence ID" value="NZ_CP113117.1"/>
</dbReference>
<protein>
    <submittedName>
        <fullName evidence="2">NADP-dependent oxidoreductase</fullName>
    </submittedName>
</protein>
<sequence>MKAAQIKKYAKKSRVTVEQVPVPKITPTEVLIKVTYAAVNPLEELITSGSVRLIQSYDFPLTLGNELSGIIVAKGSDVKDFEIGDAVYTRLPLQKIGAFAEFVATAATAVAKVPRNLDMAQAAAVPLTGLTAYQIFHEILTVSAGETVFIPGGSGSFGQMAIPIAKLLGLNVIVSGNSSAEKRSLEAGADRYFDYRTTNYWEVLSDVDYVIDTLGTSELEHELSIMKPTGALVSLRMGPNQAFAESQSLPFWKKAIFKLAGSAIDRKAKKANVTYHFVFVHADGAALKQITDLVEHNGIVPAIDPRIFTLDQVTDALALMSTGHLSGKVLIAMDA</sequence>
<dbReference type="InterPro" id="IPR011032">
    <property type="entry name" value="GroES-like_sf"/>
</dbReference>
<proteinExistence type="predicted"/>
<organism evidence="2 3">
    <name type="scientific">Levilactobacillus brevis</name>
    <name type="common">Lactobacillus brevis</name>
    <dbReference type="NCBI Taxonomy" id="1580"/>
    <lineage>
        <taxon>Bacteria</taxon>
        <taxon>Bacillati</taxon>
        <taxon>Bacillota</taxon>
        <taxon>Bacilli</taxon>
        <taxon>Lactobacillales</taxon>
        <taxon>Lactobacillaceae</taxon>
        <taxon>Levilactobacillus</taxon>
    </lineage>
</organism>
<dbReference type="GO" id="GO:0016491">
    <property type="term" value="F:oxidoreductase activity"/>
    <property type="evidence" value="ECO:0007669"/>
    <property type="project" value="InterPro"/>
</dbReference>
<dbReference type="InterPro" id="IPR013154">
    <property type="entry name" value="ADH-like_N"/>
</dbReference>
<dbReference type="InterPro" id="IPR020843">
    <property type="entry name" value="ER"/>
</dbReference>
<reference evidence="2" key="1">
    <citation type="submission" date="2022-11" db="EMBL/GenBank/DDBJ databases">
        <title>Whole genome sequence of Levilactobacillus brevis SMB091.</title>
        <authorList>
            <person name="Kim J.-M."/>
            <person name="Kim O.-C."/>
            <person name="Choi Y.H."/>
            <person name="Han N.S."/>
            <person name="Hurh B."/>
        </authorList>
    </citation>
    <scope>NUCLEOTIDE SEQUENCE</scope>
    <source>
        <strain evidence="2">SMB091</strain>
    </source>
</reference>
<evidence type="ECO:0000259" key="1">
    <source>
        <dbReference type="SMART" id="SM00829"/>
    </source>
</evidence>
<dbReference type="Gene3D" id="3.40.50.720">
    <property type="entry name" value="NAD(P)-binding Rossmann-like Domain"/>
    <property type="match status" value="1"/>
</dbReference>
<accession>A0AB38X2Q3</accession>
<gene>
    <name evidence="2" type="ORF">ORR04_08320</name>
</gene>
<dbReference type="SUPFAM" id="SSF50129">
    <property type="entry name" value="GroES-like"/>
    <property type="match status" value="1"/>
</dbReference>
<dbReference type="InterPro" id="IPR050700">
    <property type="entry name" value="YIM1/Zinc_Alcohol_DH_Fams"/>
</dbReference>
<dbReference type="AlphaFoldDB" id="A0AB38X2Q3"/>
<dbReference type="EMBL" id="CP113117">
    <property type="protein sequence ID" value="WAD00939.1"/>
    <property type="molecule type" value="Genomic_DNA"/>
</dbReference>
<dbReference type="SUPFAM" id="SSF51735">
    <property type="entry name" value="NAD(P)-binding Rossmann-fold domains"/>
    <property type="match status" value="1"/>
</dbReference>
<dbReference type="Pfam" id="PF08240">
    <property type="entry name" value="ADH_N"/>
    <property type="match status" value="1"/>
</dbReference>
<dbReference type="SMART" id="SM00829">
    <property type="entry name" value="PKS_ER"/>
    <property type="match status" value="1"/>
</dbReference>
<dbReference type="PANTHER" id="PTHR11695">
    <property type="entry name" value="ALCOHOL DEHYDROGENASE RELATED"/>
    <property type="match status" value="1"/>
</dbReference>
<dbReference type="Proteomes" id="UP001164768">
    <property type="component" value="Chromosome"/>
</dbReference>
<evidence type="ECO:0000313" key="3">
    <source>
        <dbReference type="Proteomes" id="UP001164768"/>
    </source>
</evidence>
<evidence type="ECO:0000313" key="2">
    <source>
        <dbReference type="EMBL" id="WAD00939.1"/>
    </source>
</evidence>
<dbReference type="InterPro" id="IPR036291">
    <property type="entry name" value="NAD(P)-bd_dom_sf"/>
</dbReference>
<dbReference type="Gene3D" id="3.90.180.10">
    <property type="entry name" value="Medium-chain alcohol dehydrogenases, catalytic domain"/>
    <property type="match status" value="1"/>
</dbReference>
<feature type="domain" description="Enoyl reductase (ER)" evidence="1">
    <location>
        <begin position="12"/>
        <end position="331"/>
    </location>
</feature>
<name>A0AB38X2Q3_LEVBR</name>